<dbReference type="PROSITE" id="PS51192">
    <property type="entry name" value="HELICASE_ATP_BIND_1"/>
    <property type="match status" value="1"/>
</dbReference>
<dbReference type="PROSITE" id="PS51194">
    <property type="entry name" value="HELICASE_CTER"/>
    <property type="match status" value="1"/>
</dbReference>
<dbReference type="EMBL" id="QPJL01000030">
    <property type="protein sequence ID" value="RCW78921.1"/>
    <property type="molecule type" value="Genomic_DNA"/>
</dbReference>
<dbReference type="SMART" id="SM00490">
    <property type="entry name" value="HELICc"/>
    <property type="match status" value="1"/>
</dbReference>
<proteinExistence type="predicted"/>
<evidence type="ECO:0000259" key="5">
    <source>
        <dbReference type="PROSITE" id="PS51192"/>
    </source>
</evidence>
<comment type="caution">
    <text evidence="7">The sequence shown here is derived from an EMBL/GenBank/DDBJ whole genome shotgun (WGS) entry which is preliminary data.</text>
</comment>
<dbReference type="AlphaFoldDB" id="A0A368YF99"/>
<feature type="domain" description="Helicase C-terminal" evidence="6">
    <location>
        <begin position="587"/>
        <end position="780"/>
    </location>
</feature>
<dbReference type="Pfam" id="PF00271">
    <property type="entry name" value="Helicase_C"/>
    <property type="match status" value="1"/>
</dbReference>
<dbReference type="InterPro" id="IPR011545">
    <property type="entry name" value="DEAD/DEAH_box_helicase_dom"/>
</dbReference>
<accession>A0A368YF99</accession>
<keyword evidence="3 7" id="KW-0347">Helicase</keyword>
<dbReference type="GO" id="GO:0003676">
    <property type="term" value="F:nucleic acid binding"/>
    <property type="evidence" value="ECO:0007669"/>
    <property type="project" value="InterPro"/>
</dbReference>
<name>A0A368YF99_9RHOB</name>
<keyword evidence="4" id="KW-0067">ATP-binding</keyword>
<evidence type="ECO:0000313" key="7">
    <source>
        <dbReference type="EMBL" id="RCW78921.1"/>
    </source>
</evidence>
<dbReference type="InterPro" id="IPR050474">
    <property type="entry name" value="Hel308_SKI2-like"/>
</dbReference>
<evidence type="ECO:0000256" key="4">
    <source>
        <dbReference type="ARBA" id="ARBA00022840"/>
    </source>
</evidence>
<keyword evidence="8" id="KW-1185">Reference proteome</keyword>
<evidence type="ECO:0000256" key="3">
    <source>
        <dbReference type="ARBA" id="ARBA00022806"/>
    </source>
</evidence>
<dbReference type="OrthoDB" id="9815222at2"/>
<dbReference type="Gene3D" id="3.40.50.300">
    <property type="entry name" value="P-loop containing nucleotide triphosphate hydrolases"/>
    <property type="match status" value="2"/>
</dbReference>
<evidence type="ECO:0000313" key="8">
    <source>
        <dbReference type="Proteomes" id="UP000253345"/>
    </source>
</evidence>
<keyword evidence="1" id="KW-0547">Nucleotide-binding</keyword>
<dbReference type="SMART" id="SM00487">
    <property type="entry name" value="DEXDc"/>
    <property type="match status" value="1"/>
</dbReference>
<dbReference type="PANTHER" id="PTHR47961">
    <property type="entry name" value="DNA POLYMERASE THETA, PUTATIVE (AFU_ORTHOLOGUE AFUA_1G05260)-RELATED"/>
    <property type="match status" value="1"/>
</dbReference>
<organism evidence="7 8">
    <name type="scientific">Paracoccus lutimaris</name>
    <dbReference type="NCBI Taxonomy" id="1490030"/>
    <lineage>
        <taxon>Bacteria</taxon>
        <taxon>Pseudomonadati</taxon>
        <taxon>Pseudomonadota</taxon>
        <taxon>Alphaproteobacteria</taxon>
        <taxon>Rhodobacterales</taxon>
        <taxon>Paracoccaceae</taxon>
        <taxon>Paracoccus</taxon>
    </lineage>
</organism>
<dbReference type="GO" id="GO:0004386">
    <property type="term" value="F:helicase activity"/>
    <property type="evidence" value="ECO:0007669"/>
    <property type="project" value="UniProtKB-KW"/>
</dbReference>
<feature type="domain" description="Helicase ATP-binding" evidence="5">
    <location>
        <begin position="310"/>
        <end position="487"/>
    </location>
</feature>
<evidence type="ECO:0000259" key="6">
    <source>
        <dbReference type="PROSITE" id="PS51194"/>
    </source>
</evidence>
<dbReference type="RefSeq" id="WP_114350708.1">
    <property type="nucleotide sequence ID" value="NZ_QPJL01000030.1"/>
</dbReference>
<dbReference type="GO" id="GO:0016787">
    <property type="term" value="F:hydrolase activity"/>
    <property type="evidence" value="ECO:0007669"/>
    <property type="project" value="UniProtKB-KW"/>
</dbReference>
<evidence type="ECO:0000256" key="1">
    <source>
        <dbReference type="ARBA" id="ARBA00022741"/>
    </source>
</evidence>
<dbReference type="SUPFAM" id="SSF52540">
    <property type="entry name" value="P-loop containing nucleoside triphosphate hydrolases"/>
    <property type="match status" value="1"/>
</dbReference>
<evidence type="ECO:0000256" key="2">
    <source>
        <dbReference type="ARBA" id="ARBA00022801"/>
    </source>
</evidence>
<dbReference type="Pfam" id="PF00270">
    <property type="entry name" value="DEAD"/>
    <property type="match status" value="1"/>
</dbReference>
<dbReference type="InterPro" id="IPR001650">
    <property type="entry name" value="Helicase_C-like"/>
</dbReference>
<dbReference type="Proteomes" id="UP000253345">
    <property type="component" value="Unassembled WGS sequence"/>
</dbReference>
<dbReference type="InterPro" id="IPR027417">
    <property type="entry name" value="P-loop_NTPase"/>
</dbReference>
<gene>
    <name evidence="7" type="ORF">DFP89_13024</name>
</gene>
<dbReference type="PANTHER" id="PTHR47961:SF6">
    <property type="entry name" value="DNA-DIRECTED DNA POLYMERASE"/>
    <property type="match status" value="1"/>
</dbReference>
<dbReference type="InterPro" id="IPR014001">
    <property type="entry name" value="Helicase_ATP-bd"/>
</dbReference>
<reference evidence="7 8" key="1">
    <citation type="submission" date="2018-07" db="EMBL/GenBank/DDBJ databases">
        <title>Genomic Encyclopedia of Type Strains, Phase III (KMG-III): the genomes of soil and plant-associated and newly described type strains.</title>
        <authorList>
            <person name="Whitman W."/>
        </authorList>
    </citation>
    <scope>NUCLEOTIDE SEQUENCE [LARGE SCALE GENOMIC DNA]</scope>
    <source>
        <strain evidence="7 8">CECT 8525</strain>
    </source>
</reference>
<protein>
    <submittedName>
        <fullName evidence="7">Helicase-like protein</fullName>
    </submittedName>
</protein>
<sequence>MFDPVTEELIAGSPDLKKLNASELVELLTSASVEIATARLLADNLETLPDELIAVRSKMSRLADVFEAQVALGVNPERLRSIAFVAGSARQIVDRLDGLILTEERQSLLSEDCIGPDIASSLLFLASERFSDAAEVGRSIRATGEENALRRLLILTLGRLARGQHEDISNTEIEQVDASSETSEALATDLLYREILRSLITFSKFSVGHLELVALEDVHSTLQRVISLAGPLSESLEGVADTPIVALTTFPGPHHLASLLRIALGAVADNLLVSIPTPNGTDHGAWRDWIIREAKRWPLIWENHKAAIATGFLDAGSSMIMTTPTGTGKSTLSGLKIAATLASGKTVLYLAPTHALVSQVEFDLNERLSELAVAQSLDELTLDETVERLPDIAVMTPEKCFALLTFAPHLFQNVGLLVFDEFHLMSAAIDPTSPSGIRADRRSIDAMLCFLQFGQINESSDYLLLSAMISNGSELKDWLENRTGRPFVAFDYEWKPTRQLRGCVVYSHTDLSNFTTQLNNGVNPDVLAIPYGLFSLDSNWLPQPDSSSALKPLSDSPMPLGVGGPNNTGYRWLTSNRNEVAAELAVKLAQHGIKVLVFCESINFTISTANKINARFSAIEPTLTADQSVLRETAIEEIGKVESIYDAGSKIAAVHHGELLPYERRLVEGLFRSKESGLNVLVATSTLAQGLNLPCDAVILAGTDRLDPETEKRKNMQEHEILNALGRAGRAGHASTGLALVVPSNPVPCDLNTYVPREAVVTSMVLSSKDRCVPLIDPLCTLLDEIEVEATGRPVAEYLARKLTVSLKPNEEGTTPFQLLTSRSFGYFQKRSADAANADAWLNGRRQKLEQVLSDAEPETPATWQEALAAKTGASLKFVRKLESALPSAPWPSVQAIDWAIWVLDQFDPKEEDFDAFFRPEGLEKIFARAYKNQKDKVAKRTVALAGIRELLSDWFDQKTLLELDATVLGFIVKNEAPVKIPTKSDGMAKFARRFSNRFASEISFVMSALAQLVTEIELATGTDLAPMPGFLPQLVRFGFPTPYHFAVSRELSTSARIEVQKQYEGISKYIEHDPSDDWDAVRTKVTNAMAVSLFEDINEDDLKALEELLKKDSDSE</sequence>
<keyword evidence="2" id="KW-0378">Hydrolase</keyword>
<dbReference type="GO" id="GO:0005524">
    <property type="term" value="F:ATP binding"/>
    <property type="evidence" value="ECO:0007669"/>
    <property type="project" value="UniProtKB-KW"/>
</dbReference>